<evidence type="ECO:0000313" key="1">
    <source>
        <dbReference type="EMBL" id="MFB5268131.1"/>
    </source>
</evidence>
<dbReference type="Proteomes" id="UP001580346">
    <property type="component" value="Unassembled WGS sequence"/>
</dbReference>
<gene>
    <name evidence="1" type="ORF">ACE41H_15290</name>
</gene>
<protein>
    <submittedName>
        <fullName evidence="1">Uncharacterized protein</fullName>
    </submittedName>
</protein>
<name>A0ABV5AV92_9BACL</name>
<sequence>MDSRKVAVRHDPFDLSEVQVWQGEKCYADAVPVELRVPVGGSDAPSWGEPVEWQMVVVIDDEHEMIYSCNRTLLLQKYFSTCLRG</sequence>
<proteinExistence type="predicted"/>
<evidence type="ECO:0000313" key="2">
    <source>
        <dbReference type="Proteomes" id="UP001580346"/>
    </source>
</evidence>
<comment type="caution">
    <text evidence="1">The sequence shown here is derived from an EMBL/GenBank/DDBJ whole genome shotgun (WGS) entry which is preliminary data.</text>
</comment>
<reference evidence="1 2" key="1">
    <citation type="submission" date="2024-09" db="EMBL/GenBank/DDBJ databases">
        <title>Paenibacillus zeirhizospherea sp. nov., isolated from surface of the maize (Zea mays) roots in a horticulture field, Hungary.</title>
        <authorList>
            <person name="Marton D."/>
            <person name="Farkas M."/>
            <person name="Bedics A."/>
            <person name="Toth E."/>
            <person name="Tancsics A."/>
            <person name="Boka K."/>
            <person name="Maroti G."/>
            <person name="Kriszt B."/>
            <person name="Cserhati M."/>
        </authorList>
    </citation>
    <scope>NUCLEOTIDE SEQUENCE [LARGE SCALE GENOMIC DNA]</scope>
    <source>
        <strain evidence="1 2">KCTC 33519</strain>
    </source>
</reference>
<accession>A0ABV5AV92</accession>
<dbReference type="EMBL" id="JBHHMI010000013">
    <property type="protein sequence ID" value="MFB5268131.1"/>
    <property type="molecule type" value="Genomic_DNA"/>
</dbReference>
<dbReference type="RefSeq" id="WP_375356271.1">
    <property type="nucleotide sequence ID" value="NZ_JBHHMI010000013.1"/>
</dbReference>
<keyword evidence="2" id="KW-1185">Reference proteome</keyword>
<organism evidence="1 2">
    <name type="scientific">Paenibacillus enshidis</name>
    <dbReference type="NCBI Taxonomy" id="1458439"/>
    <lineage>
        <taxon>Bacteria</taxon>
        <taxon>Bacillati</taxon>
        <taxon>Bacillota</taxon>
        <taxon>Bacilli</taxon>
        <taxon>Bacillales</taxon>
        <taxon>Paenibacillaceae</taxon>
        <taxon>Paenibacillus</taxon>
    </lineage>
</organism>